<keyword evidence="1" id="KW-0812">Transmembrane</keyword>
<evidence type="ECO:0000256" key="1">
    <source>
        <dbReference type="SAM" id="Phobius"/>
    </source>
</evidence>
<dbReference type="EMBL" id="SLXU01000009">
    <property type="protein sequence ID" value="TCP60535.1"/>
    <property type="molecule type" value="Genomic_DNA"/>
</dbReference>
<dbReference type="RefSeq" id="WP_243697934.1">
    <property type="nucleotide sequence ID" value="NZ_SLXU01000009.1"/>
</dbReference>
<comment type="caution">
    <text evidence="2">The sequence shown here is derived from an EMBL/GenBank/DDBJ whole genome shotgun (WGS) entry which is preliminary data.</text>
</comment>
<feature type="transmembrane region" description="Helical" evidence="1">
    <location>
        <begin position="50"/>
        <end position="83"/>
    </location>
</feature>
<evidence type="ECO:0000313" key="2">
    <source>
        <dbReference type="EMBL" id="TCP60535.1"/>
    </source>
</evidence>
<keyword evidence="3" id="KW-1185">Reference proteome</keyword>
<proteinExistence type="predicted"/>
<sequence>MTMLDSFLRAIRDSARRVAFSVLAGILRDRGREQIEARISERPPFEQTLIVAAVLAALFLTSLIFAQGGLIGLLVFFLLVIFLIQ</sequence>
<gene>
    <name evidence="2" type="ORF">EV663_10941</name>
</gene>
<protein>
    <submittedName>
        <fullName evidence="2">Uncharacterized protein</fullName>
    </submittedName>
</protein>
<accession>A0A4R2RMV7</accession>
<reference evidence="2 3" key="1">
    <citation type="submission" date="2019-03" db="EMBL/GenBank/DDBJ databases">
        <title>Genomic Encyclopedia of Type Strains, Phase IV (KMG-IV): sequencing the most valuable type-strain genomes for metagenomic binning, comparative biology and taxonomic classification.</title>
        <authorList>
            <person name="Goeker M."/>
        </authorList>
    </citation>
    <scope>NUCLEOTIDE SEQUENCE [LARGE SCALE GENOMIC DNA]</scope>
    <source>
        <strain evidence="2 3">DSM 24766</strain>
    </source>
</reference>
<evidence type="ECO:0000313" key="3">
    <source>
        <dbReference type="Proteomes" id="UP000295050"/>
    </source>
</evidence>
<organism evidence="2 3">
    <name type="scientific">Rhodovulum bhavnagarense</name>
    <dbReference type="NCBI Taxonomy" id="992286"/>
    <lineage>
        <taxon>Bacteria</taxon>
        <taxon>Pseudomonadati</taxon>
        <taxon>Pseudomonadota</taxon>
        <taxon>Alphaproteobacteria</taxon>
        <taxon>Rhodobacterales</taxon>
        <taxon>Paracoccaceae</taxon>
        <taxon>Rhodovulum</taxon>
    </lineage>
</organism>
<dbReference type="Proteomes" id="UP000295050">
    <property type="component" value="Unassembled WGS sequence"/>
</dbReference>
<keyword evidence="1" id="KW-1133">Transmembrane helix</keyword>
<keyword evidence="1" id="KW-0472">Membrane</keyword>
<name>A0A4R2RMV7_9RHOB</name>
<dbReference type="AlphaFoldDB" id="A0A4R2RMV7"/>